<dbReference type="Gene3D" id="3.90.1150.180">
    <property type="match status" value="1"/>
</dbReference>
<dbReference type="Gene3D" id="3.40.640.10">
    <property type="entry name" value="Type I PLP-dependent aspartate aminotransferase-like (Major domain)"/>
    <property type="match status" value="1"/>
</dbReference>
<dbReference type="InterPro" id="IPR004534">
    <property type="entry name" value="SelA_trans"/>
</dbReference>
<comment type="similarity">
    <text evidence="7 8">Belongs to the SelA family.</text>
</comment>
<evidence type="ECO:0000313" key="11">
    <source>
        <dbReference type="EMBL" id="KPL84449.1"/>
    </source>
</evidence>
<dbReference type="PANTHER" id="PTHR32328">
    <property type="entry name" value="L-SERYL-TRNA(SEC) SELENIUM TRANSFERASE"/>
    <property type="match status" value="1"/>
</dbReference>
<comment type="pathway">
    <text evidence="8">Aminoacyl-tRNA biosynthesis; selenocysteinyl-tRNA(Sec) biosynthesis; selenocysteinyl-tRNA(Sec) from L-seryl-tRNA(Sec) (bacterial route): step 1/1.</text>
</comment>
<evidence type="ECO:0000259" key="10">
    <source>
        <dbReference type="Pfam" id="PF12390"/>
    </source>
</evidence>
<keyword evidence="4 8" id="KW-0663">Pyridoxal phosphate</keyword>
<dbReference type="RefSeq" id="WP_054520970.1">
    <property type="nucleotide sequence ID" value="NZ_LGKO01000002.1"/>
</dbReference>
<dbReference type="InterPro" id="IPR015424">
    <property type="entry name" value="PyrdxlP-dep_Trfase"/>
</dbReference>
<comment type="subcellular location">
    <subcellularLocation>
        <location evidence="8">Cytoplasm</location>
    </subcellularLocation>
</comment>
<evidence type="ECO:0000256" key="4">
    <source>
        <dbReference type="ARBA" id="ARBA00022898"/>
    </source>
</evidence>
<dbReference type="OrthoDB" id="9787096at2"/>
<dbReference type="Pfam" id="PF03841">
    <property type="entry name" value="SelA"/>
    <property type="match status" value="1"/>
</dbReference>
<evidence type="ECO:0000256" key="7">
    <source>
        <dbReference type="ARBA" id="ARBA00044507"/>
    </source>
</evidence>
<comment type="catalytic activity">
    <reaction evidence="8">
        <text>L-seryl-tRNA(Sec) + selenophosphate + H(+) = L-selenocysteinyl-tRNA(Sec) + phosphate</text>
        <dbReference type="Rhea" id="RHEA:22728"/>
        <dbReference type="Rhea" id="RHEA-COMP:9742"/>
        <dbReference type="Rhea" id="RHEA-COMP:9743"/>
        <dbReference type="ChEBI" id="CHEBI:15378"/>
        <dbReference type="ChEBI" id="CHEBI:16144"/>
        <dbReference type="ChEBI" id="CHEBI:43474"/>
        <dbReference type="ChEBI" id="CHEBI:78533"/>
        <dbReference type="ChEBI" id="CHEBI:78573"/>
        <dbReference type="EC" id="2.9.1.1"/>
    </reaction>
</comment>
<evidence type="ECO:0000256" key="9">
    <source>
        <dbReference type="PIRSR" id="PIRSR618319-50"/>
    </source>
</evidence>
<keyword evidence="6 8" id="KW-0711">Selenium</keyword>
<evidence type="ECO:0000313" key="12">
    <source>
        <dbReference type="Proteomes" id="UP000050544"/>
    </source>
</evidence>
<dbReference type="AlphaFoldDB" id="A0A0P6Y679"/>
<keyword evidence="12" id="KW-1185">Reference proteome</keyword>
<name>A0A0P6Y679_9CHLR</name>
<dbReference type="NCBIfam" id="TIGR00474">
    <property type="entry name" value="selA"/>
    <property type="match status" value="1"/>
</dbReference>
<comment type="caution">
    <text evidence="11">The sequence shown here is derived from an EMBL/GenBank/DDBJ whole genome shotgun (WGS) entry which is preliminary data.</text>
</comment>
<evidence type="ECO:0000256" key="8">
    <source>
        <dbReference type="HAMAP-Rule" id="MF_00423"/>
    </source>
</evidence>
<dbReference type="STRING" id="869279.SE15_04930"/>
<evidence type="ECO:0000256" key="1">
    <source>
        <dbReference type="ARBA" id="ARBA00001933"/>
    </source>
</evidence>
<proteinExistence type="inferred from homology"/>
<feature type="domain" description="L-seryl-tRNA selenium transferase N-terminal" evidence="10">
    <location>
        <begin position="5"/>
        <end position="44"/>
    </location>
</feature>
<dbReference type="HAMAP" id="MF_00423">
    <property type="entry name" value="SelA"/>
    <property type="match status" value="1"/>
</dbReference>
<gene>
    <name evidence="8" type="primary">selA</name>
    <name evidence="11" type="ORF">SE15_04930</name>
</gene>
<dbReference type="GO" id="GO:0005737">
    <property type="term" value="C:cytoplasm"/>
    <property type="evidence" value="ECO:0007669"/>
    <property type="project" value="UniProtKB-SubCell"/>
</dbReference>
<evidence type="ECO:0000256" key="6">
    <source>
        <dbReference type="ARBA" id="ARBA00023266"/>
    </source>
</evidence>
<sequence length="458" mass="50366">MNPDLRQIPSVDQLLRLPAATALIESFGRPMTLKALRETLSTLRARLVQGQEIEVTPELIFTHSQSLLNAWFALSLKPVINATGVILHTNLGRAPLSQSALQAIFETAQGYCNLEYDLDEGRRGTRSHHAAQLLTQLTDAEDALVVNNNAAAVLLVLSSLAARRNVLIARSQLIEIGGGFRIPEVLLQSRARLLEVGTTNRTRIEDYENALRDSGAAVILHAHHSNFRIIGFTEEPPLPALAELAHRYQIPLVDDIGSGALIDTAQFCLAHEPIVQESLSAGADLVCFSGDKLLGGPQAGIIVGKKDLLEKIKRHPLARALRADKITLAALSATLIHYLRGDWEHAIPIWQMISQSSEVLKERAEHWQAELDAGFVTPGYSTVGGGSLPGETLPTHLLSLPVKSPTRVLKWLRNRPLPIIARIENDQVVFDPRTVLLDQEKTLLDELRQLISQENILK</sequence>
<keyword evidence="3 8" id="KW-0808">Transferase</keyword>
<dbReference type="InterPro" id="IPR018319">
    <property type="entry name" value="SelA-like"/>
</dbReference>
<keyword evidence="2 8" id="KW-0963">Cytoplasm</keyword>
<keyword evidence="5 8" id="KW-0648">Protein biosynthesis</keyword>
<feature type="modified residue" description="N6-(pyridoxal phosphate)lysine" evidence="8 9">
    <location>
        <position position="292"/>
    </location>
</feature>
<reference evidence="11 12" key="1">
    <citation type="submission" date="2015-07" db="EMBL/GenBank/DDBJ databases">
        <title>Whole genome sequence of Thermanaerothrix daxensis DSM 23592.</title>
        <authorList>
            <person name="Hemp J."/>
            <person name="Ward L.M."/>
            <person name="Pace L.A."/>
            <person name="Fischer W.W."/>
        </authorList>
    </citation>
    <scope>NUCLEOTIDE SEQUENCE [LARGE SCALE GENOMIC DNA]</scope>
    <source>
        <strain evidence="11 12">GNS-1</strain>
    </source>
</reference>
<dbReference type="InterPro" id="IPR025862">
    <property type="entry name" value="SelA_trans_N_dom"/>
</dbReference>
<dbReference type="Proteomes" id="UP000050544">
    <property type="component" value="Unassembled WGS sequence"/>
</dbReference>
<dbReference type="EMBL" id="LGKO01000002">
    <property type="protein sequence ID" value="KPL84449.1"/>
    <property type="molecule type" value="Genomic_DNA"/>
</dbReference>
<evidence type="ECO:0000256" key="2">
    <source>
        <dbReference type="ARBA" id="ARBA00022490"/>
    </source>
</evidence>
<comment type="function">
    <text evidence="8">Converts seryl-tRNA(Sec) to selenocysteinyl-tRNA(Sec) required for selenoprotein biosynthesis.</text>
</comment>
<protein>
    <recommendedName>
        <fullName evidence="8">L-seryl-tRNA(Sec) selenium transferase</fullName>
        <ecNumber evidence="8">2.9.1.1</ecNumber>
    </recommendedName>
    <alternativeName>
        <fullName evidence="8">Selenocysteine synthase</fullName>
        <shortName evidence="8">Sec synthase</shortName>
    </alternativeName>
    <alternativeName>
        <fullName evidence="8">Selenocysteinyl-tRNA(Sec) synthase</fullName>
    </alternativeName>
</protein>
<organism evidence="11 12">
    <name type="scientific">Thermanaerothrix daxensis</name>
    <dbReference type="NCBI Taxonomy" id="869279"/>
    <lineage>
        <taxon>Bacteria</taxon>
        <taxon>Bacillati</taxon>
        <taxon>Chloroflexota</taxon>
        <taxon>Anaerolineae</taxon>
        <taxon>Anaerolineales</taxon>
        <taxon>Anaerolineaceae</taxon>
        <taxon>Thermanaerothrix</taxon>
    </lineage>
</organism>
<dbReference type="InterPro" id="IPR015421">
    <property type="entry name" value="PyrdxlP-dep_Trfase_major"/>
</dbReference>
<dbReference type="PANTHER" id="PTHR32328:SF0">
    <property type="entry name" value="L-SERYL-TRNA(SEC) SELENIUM TRANSFERASE"/>
    <property type="match status" value="1"/>
</dbReference>
<accession>A0A0P6Y679</accession>
<dbReference type="SUPFAM" id="SSF53383">
    <property type="entry name" value="PLP-dependent transferases"/>
    <property type="match status" value="1"/>
</dbReference>
<evidence type="ECO:0000256" key="5">
    <source>
        <dbReference type="ARBA" id="ARBA00022917"/>
    </source>
</evidence>
<dbReference type="GO" id="GO:0001514">
    <property type="term" value="P:selenocysteine incorporation"/>
    <property type="evidence" value="ECO:0007669"/>
    <property type="project" value="UniProtKB-UniRule"/>
</dbReference>
<comment type="cofactor">
    <cofactor evidence="1 8 9">
        <name>pyridoxal 5'-phosphate</name>
        <dbReference type="ChEBI" id="CHEBI:597326"/>
    </cofactor>
</comment>
<dbReference type="GO" id="GO:0004125">
    <property type="term" value="F:L-seryl-tRNA(Sec) selenium transferase activity"/>
    <property type="evidence" value="ECO:0007669"/>
    <property type="project" value="UniProtKB-UniRule"/>
</dbReference>
<dbReference type="GO" id="GO:0001717">
    <property type="term" value="P:conversion of seryl-tRNAsec to selenocys-tRNAsec"/>
    <property type="evidence" value="ECO:0007669"/>
    <property type="project" value="UniProtKB-UniRule"/>
</dbReference>
<dbReference type="PATRIC" id="fig|869279.4.peg.995"/>
<dbReference type="EC" id="2.9.1.1" evidence="8"/>
<evidence type="ECO:0000256" key="3">
    <source>
        <dbReference type="ARBA" id="ARBA00022679"/>
    </source>
</evidence>
<dbReference type="Pfam" id="PF12390">
    <property type="entry name" value="Se-cys_synth_N"/>
    <property type="match status" value="1"/>
</dbReference>
<dbReference type="UniPathway" id="UPA00906">
    <property type="reaction ID" value="UER00896"/>
</dbReference>